<feature type="domain" description="C2H2-type" evidence="8">
    <location>
        <begin position="295"/>
        <end position="318"/>
    </location>
</feature>
<sequence length="332" mass="37677">VMNEVRITALENWRKKAASHKNSDRIGHLIARSFELITTVVEDGVNSESVSFLVDSLTQDRTLVMARDMKEPSPPVHAPRELVYGLIESLTVMIKDITEKLTKDIVMQETDSAHLTDCVNSENDHSPLEDFIVKEEEMFGSADDAIGVEGLVDNQKDHDQHEFVSLSQHVKEESKDDQLITSEEVMRAEEMDRQLGGVELVYGVPAEVGTQEQSSQQTSAKHDCSTRSRVFASNKILLNHTTIVHNNIPRNHRKEVKSVKKQDKRMFSCALCSHSFDRPAKLREHVNTHTGERPYKCIVCTTAFHSYNGRKHHLRDVHGIRHQSITNRTLLP</sequence>
<comment type="caution">
    <text evidence="10">The sequence shown here is derived from an EMBL/GenBank/DDBJ whole genome shotgun (WGS) entry which is preliminary data.</text>
</comment>
<gene>
    <name evidence="9" type="ORF">PENTCL1PPCAC_24436</name>
    <name evidence="10" type="ORF">PENTCL1PPCAC_24437</name>
</gene>
<dbReference type="SUPFAM" id="SSF57667">
    <property type="entry name" value="beta-beta-alpha zinc fingers"/>
    <property type="match status" value="1"/>
</dbReference>
<keyword evidence="3" id="KW-0677">Repeat</keyword>
<name>A0AAV5U717_9BILA</name>
<comment type="subcellular location">
    <subcellularLocation>
        <location evidence="1">Nucleus</location>
    </subcellularLocation>
</comment>
<evidence type="ECO:0000256" key="2">
    <source>
        <dbReference type="ARBA" id="ARBA00022723"/>
    </source>
</evidence>
<evidence type="ECO:0000256" key="7">
    <source>
        <dbReference type="PROSITE-ProRule" id="PRU00042"/>
    </source>
</evidence>
<keyword evidence="11" id="KW-1185">Reference proteome</keyword>
<evidence type="ECO:0000256" key="3">
    <source>
        <dbReference type="ARBA" id="ARBA00022737"/>
    </source>
</evidence>
<dbReference type="InterPro" id="IPR036236">
    <property type="entry name" value="Znf_C2H2_sf"/>
</dbReference>
<evidence type="ECO:0000313" key="9">
    <source>
        <dbReference type="EMBL" id="GMT02262.1"/>
    </source>
</evidence>
<dbReference type="GO" id="GO:0008270">
    <property type="term" value="F:zinc ion binding"/>
    <property type="evidence" value="ECO:0007669"/>
    <property type="project" value="UniProtKB-KW"/>
</dbReference>
<feature type="domain" description="C2H2-type" evidence="8">
    <location>
        <begin position="267"/>
        <end position="294"/>
    </location>
</feature>
<keyword evidence="4 7" id="KW-0863">Zinc-finger</keyword>
<dbReference type="PANTHER" id="PTHR16515:SF49">
    <property type="entry name" value="GASTRULA ZINC FINGER PROTEIN XLCGF49.1-LIKE-RELATED"/>
    <property type="match status" value="1"/>
</dbReference>
<evidence type="ECO:0000313" key="11">
    <source>
        <dbReference type="Proteomes" id="UP001432027"/>
    </source>
</evidence>
<feature type="non-terminal residue" evidence="10">
    <location>
        <position position="1"/>
    </location>
</feature>
<dbReference type="InterPro" id="IPR013087">
    <property type="entry name" value="Znf_C2H2_type"/>
</dbReference>
<evidence type="ECO:0000256" key="6">
    <source>
        <dbReference type="ARBA" id="ARBA00023242"/>
    </source>
</evidence>
<dbReference type="PROSITE" id="PS00028">
    <property type="entry name" value="ZINC_FINGER_C2H2_1"/>
    <property type="match status" value="2"/>
</dbReference>
<dbReference type="GO" id="GO:0010468">
    <property type="term" value="P:regulation of gene expression"/>
    <property type="evidence" value="ECO:0007669"/>
    <property type="project" value="TreeGrafter"/>
</dbReference>
<accession>A0AAV5U717</accession>
<keyword evidence="2" id="KW-0479">Metal-binding</keyword>
<keyword evidence="5" id="KW-0862">Zinc</keyword>
<evidence type="ECO:0000256" key="5">
    <source>
        <dbReference type="ARBA" id="ARBA00022833"/>
    </source>
</evidence>
<evidence type="ECO:0000256" key="4">
    <source>
        <dbReference type="ARBA" id="ARBA00022771"/>
    </source>
</evidence>
<dbReference type="InterPro" id="IPR050331">
    <property type="entry name" value="Zinc_finger"/>
</dbReference>
<evidence type="ECO:0000313" key="10">
    <source>
        <dbReference type="EMBL" id="GMT02263.1"/>
    </source>
</evidence>
<dbReference type="Proteomes" id="UP001432027">
    <property type="component" value="Unassembled WGS sequence"/>
</dbReference>
<organism evidence="10 11">
    <name type="scientific">Pristionchus entomophagus</name>
    <dbReference type="NCBI Taxonomy" id="358040"/>
    <lineage>
        <taxon>Eukaryota</taxon>
        <taxon>Metazoa</taxon>
        <taxon>Ecdysozoa</taxon>
        <taxon>Nematoda</taxon>
        <taxon>Chromadorea</taxon>
        <taxon>Rhabditida</taxon>
        <taxon>Rhabditina</taxon>
        <taxon>Diplogasteromorpha</taxon>
        <taxon>Diplogasteroidea</taxon>
        <taxon>Neodiplogasteridae</taxon>
        <taxon>Pristionchus</taxon>
    </lineage>
</organism>
<dbReference type="PROSITE" id="PS50157">
    <property type="entry name" value="ZINC_FINGER_C2H2_2"/>
    <property type="match status" value="2"/>
</dbReference>
<keyword evidence="6" id="KW-0539">Nucleus</keyword>
<dbReference type="GO" id="GO:0005634">
    <property type="term" value="C:nucleus"/>
    <property type="evidence" value="ECO:0007669"/>
    <property type="project" value="UniProtKB-SubCell"/>
</dbReference>
<dbReference type="Gene3D" id="3.30.160.60">
    <property type="entry name" value="Classic Zinc Finger"/>
    <property type="match status" value="2"/>
</dbReference>
<dbReference type="PANTHER" id="PTHR16515">
    <property type="entry name" value="PR DOMAIN ZINC FINGER PROTEIN"/>
    <property type="match status" value="1"/>
</dbReference>
<dbReference type="SMART" id="SM00355">
    <property type="entry name" value="ZnF_C2H2"/>
    <property type="match status" value="2"/>
</dbReference>
<dbReference type="AlphaFoldDB" id="A0AAV5U717"/>
<protein>
    <recommendedName>
        <fullName evidence="8">C2H2-type domain-containing protein</fullName>
    </recommendedName>
</protein>
<reference evidence="10" key="1">
    <citation type="submission" date="2023-10" db="EMBL/GenBank/DDBJ databases">
        <title>Genome assembly of Pristionchus species.</title>
        <authorList>
            <person name="Yoshida K."/>
            <person name="Sommer R.J."/>
        </authorList>
    </citation>
    <scope>NUCLEOTIDE SEQUENCE</scope>
    <source>
        <strain evidence="10">RS0144</strain>
    </source>
</reference>
<dbReference type="EMBL" id="BTSX01000005">
    <property type="protein sequence ID" value="GMT02262.1"/>
    <property type="molecule type" value="Genomic_DNA"/>
</dbReference>
<proteinExistence type="predicted"/>
<evidence type="ECO:0000259" key="8">
    <source>
        <dbReference type="PROSITE" id="PS50157"/>
    </source>
</evidence>
<dbReference type="EMBL" id="BTSX01000005">
    <property type="protein sequence ID" value="GMT02263.1"/>
    <property type="molecule type" value="Genomic_DNA"/>
</dbReference>
<evidence type="ECO:0000256" key="1">
    <source>
        <dbReference type="ARBA" id="ARBA00004123"/>
    </source>
</evidence>